<keyword evidence="9" id="KW-1185">Reference proteome</keyword>
<sequence>MDESELNFLLAALNPIAFKLGPSEVRWYGVIIASAVILAIILAIFEGKKIGIDEDTIYDMVLWALPISIVSARLYYVVFEWSYYSQHLSEIYRIWDGGIAIYGGLIGAIITVVVFSQRRHLSAWLLFDLTAPVVLLAQSIGRWGNFVNQEAHGGKTTLEVLQNLHLPGFIINQMNIDGTYYQPTFLYESLWSLVGFFILISLRHRLHLFKRGEILFTYLIWYSFGRFFIEGMRTDSLMLFSTIRVSQLLSLVIFVGSISWLLLRRYWEPQNQWYLDGQ</sequence>
<dbReference type="Proteomes" id="UP000051450">
    <property type="component" value="Unassembled WGS sequence"/>
</dbReference>
<dbReference type="PANTHER" id="PTHR30589:SF0">
    <property type="entry name" value="PHOSPHATIDYLGLYCEROL--PROLIPOPROTEIN DIACYLGLYCERYL TRANSFERASE"/>
    <property type="match status" value="1"/>
</dbReference>
<dbReference type="PROSITE" id="PS01311">
    <property type="entry name" value="LGT"/>
    <property type="match status" value="1"/>
</dbReference>
<comment type="caution">
    <text evidence="8">The sequence shown here is derived from an EMBL/GenBank/DDBJ whole genome shotgun (WGS) entry which is preliminary data.</text>
</comment>
<dbReference type="HAMAP" id="MF_01147">
    <property type="entry name" value="Lgt"/>
    <property type="match status" value="1"/>
</dbReference>
<comment type="function">
    <text evidence="7">Catalyzes the transfer of the diacylglyceryl group from phosphatidylglycerol to the sulfhydryl group of the N-terminal cysteine of a prolipoprotein, the first step in the formation of mature lipoproteins.</text>
</comment>
<evidence type="ECO:0000256" key="5">
    <source>
        <dbReference type="ARBA" id="ARBA00022989"/>
    </source>
</evidence>
<evidence type="ECO:0000256" key="6">
    <source>
        <dbReference type="ARBA" id="ARBA00023136"/>
    </source>
</evidence>
<name>A0A0R1HS91_9LACO</name>
<evidence type="ECO:0000313" key="8">
    <source>
        <dbReference type="EMBL" id="KRK46106.1"/>
    </source>
</evidence>
<dbReference type="GO" id="GO:0042158">
    <property type="term" value="P:lipoprotein biosynthetic process"/>
    <property type="evidence" value="ECO:0007669"/>
    <property type="project" value="UniProtKB-UniRule"/>
</dbReference>
<comment type="similarity">
    <text evidence="1 7">Belongs to the Lgt family.</text>
</comment>
<dbReference type="EC" id="2.5.1.145" evidence="7"/>
<feature type="transmembrane region" description="Helical" evidence="7">
    <location>
        <begin position="99"/>
        <end position="116"/>
    </location>
</feature>
<dbReference type="InterPro" id="IPR001640">
    <property type="entry name" value="Lgt"/>
</dbReference>
<evidence type="ECO:0000256" key="1">
    <source>
        <dbReference type="ARBA" id="ARBA00007150"/>
    </source>
</evidence>
<reference evidence="8 9" key="1">
    <citation type="journal article" date="2015" name="Genome Announc.">
        <title>Expanding the biotechnology potential of lactobacilli through comparative genomics of 213 strains and associated genera.</title>
        <authorList>
            <person name="Sun Z."/>
            <person name="Harris H.M."/>
            <person name="McCann A."/>
            <person name="Guo C."/>
            <person name="Argimon S."/>
            <person name="Zhang W."/>
            <person name="Yang X."/>
            <person name="Jeffery I.B."/>
            <person name="Cooney J.C."/>
            <person name="Kagawa T.F."/>
            <person name="Liu W."/>
            <person name="Song Y."/>
            <person name="Salvetti E."/>
            <person name="Wrobel A."/>
            <person name="Rasinkangas P."/>
            <person name="Parkhill J."/>
            <person name="Rea M.C."/>
            <person name="O'Sullivan O."/>
            <person name="Ritari J."/>
            <person name="Douillard F.P."/>
            <person name="Paul Ross R."/>
            <person name="Yang R."/>
            <person name="Briner A.E."/>
            <person name="Felis G.E."/>
            <person name="de Vos W.M."/>
            <person name="Barrangou R."/>
            <person name="Klaenhammer T.R."/>
            <person name="Caufield P.W."/>
            <person name="Cui Y."/>
            <person name="Zhang H."/>
            <person name="O'Toole P.W."/>
        </authorList>
    </citation>
    <scope>NUCLEOTIDE SEQUENCE [LARGE SCALE GENOMIC DNA]</scope>
    <source>
        <strain evidence="8 9">DSM 15638</strain>
    </source>
</reference>
<feature type="transmembrane region" description="Helical" evidence="7">
    <location>
        <begin position="184"/>
        <end position="202"/>
    </location>
</feature>
<organism evidence="8 9">
    <name type="scientific">Dellaglioa algida DSM 15638</name>
    <dbReference type="NCBI Taxonomy" id="1423719"/>
    <lineage>
        <taxon>Bacteria</taxon>
        <taxon>Bacillati</taxon>
        <taxon>Bacillota</taxon>
        <taxon>Bacilli</taxon>
        <taxon>Lactobacillales</taxon>
        <taxon>Lactobacillaceae</taxon>
        <taxon>Dellaglioa</taxon>
    </lineage>
</organism>
<dbReference type="GO" id="GO:0005886">
    <property type="term" value="C:plasma membrane"/>
    <property type="evidence" value="ECO:0007669"/>
    <property type="project" value="UniProtKB-SubCell"/>
</dbReference>
<accession>A0A0R1HS91</accession>
<keyword evidence="5 7" id="KW-1133">Transmembrane helix</keyword>
<comment type="subcellular location">
    <subcellularLocation>
        <location evidence="7">Cell membrane</location>
        <topology evidence="7">Multi-pass membrane protein</topology>
    </subcellularLocation>
</comment>
<dbReference type="PATRIC" id="fig|1423719.4.peg.617"/>
<feature type="transmembrane region" description="Helical" evidence="7">
    <location>
        <begin position="214"/>
        <end position="233"/>
    </location>
</feature>
<dbReference type="NCBIfam" id="TIGR00544">
    <property type="entry name" value="lgt"/>
    <property type="match status" value="1"/>
</dbReference>
<dbReference type="Pfam" id="PF01790">
    <property type="entry name" value="LGT"/>
    <property type="match status" value="1"/>
</dbReference>
<evidence type="ECO:0000256" key="3">
    <source>
        <dbReference type="ARBA" id="ARBA00022679"/>
    </source>
</evidence>
<evidence type="ECO:0000313" key="9">
    <source>
        <dbReference type="Proteomes" id="UP000051450"/>
    </source>
</evidence>
<protein>
    <recommendedName>
        <fullName evidence="7">Phosphatidylglycerol--prolipoprotein diacylglyceryl transferase</fullName>
        <ecNumber evidence="7">2.5.1.145</ecNumber>
    </recommendedName>
</protein>
<dbReference type="UniPathway" id="UPA00664"/>
<dbReference type="AlphaFoldDB" id="A0A0R1HS91"/>
<keyword evidence="4 7" id="KW-0812">Transmembrane</keyword>
<evidence type="ECO:0000256" key="7">
    <source>
        <dbReference type="HAMAP-Rule" id="MF_01147"/>
    </source>
</evidence>
<keyword evidence="8" id="KW-0449">Lipoprotein</keyword>
<evidence type="ECO:0000256" key="4">
    <source>
        <dbReference type="ARBA" id="ARBA00022692"/>
    </source>
</evidence>
<feature type="binding site" evidence="7">
    <location>
        <position position="142"/>
    </location>
    <ligand>
        <name>a 1,2-diacyl-sn-glycero-3-phospho-(1'-sn-glycerol)</name>
        <dbReference type="ChEBI" id="CHEBI:64716"/>
    </ligand>
</feature>
<dbReference type="STRING" id="1423719.FC66_GL000607"/>
<comment type="catalytic activity">
    <reaction evidence="7">
        <text>L-cysteinyl-[prolipoprotein] + a 1,2-diacyl-sn-glycero-3-phospho-(1'-sn-glycerol) = an S-1,2-diacyl-sn-glyceryl-L-cysteinyl-[prolipoprotein] + sn-glycerol 1-phosphate + H(+)</text>
        <dbReference type="Rhea" id="RHEA:56712"/>
        <dbReference type="Rhea" id="RHEA-COMP:14679"/>
        <dbReference type="Rhea" id="RHEA-COMP:14680"/>
        <dbReference type="ChEBI" id="CHEBI:15378"/>
        <dbReference type="ChEBI" id="CHEBI:29950"/>
        <dbReference type="ChEBI" id="CHEBI:57685"/>
        <dbReference type="ChEBI" id="CHEBI:64716"/>
        <dbReference type="ChEBI" id="CHEBI:140658"/>
        <dbReference type="EC" id="2.5.1.145"/>
    </reaction>
</comment>
<dbReference type="EMBL" id="AZDI01000002">
    <property type="protein sequence ID" value="KRK46106.1"/>
    <property type="molecule type" value="Genomic_DNA"/>
</dbReference>
<keyword evidence="2 7" id="KW-1003">Cell membrane</keyword>
<feature type="transmembrane region" description="Helical" evidence="7">
    <location>
        <begin position="123"/>
        <end position="141"/>
    </location>
</feature>
<proteinExistence type="inferred from homology"/>
<keyword evidence="3 7" id="KW-0808">Transferase</keyword>
<keyword evidence="6 7" id="KW-0472">Membrane</keyword>
<feature type="transmembrane region" description="Helical" evidence="7">
    <location>
        <begin position="245"/>
        <end position="263"/>
    </location>
</feature>
<dbReference type="GO" id="GO:0008961">
    <property type="term" value="F:phosphatidylglycerol-prolipoprotein diacylglyceryl transferase activity"/>
    <property type="evidence" value="ECO:0007669"/>
    <property type="project" value="UniProtKB-UniRule"/>
</dbReference>
<dbReference type="PANTHER" id="PTHR30589">
    <property type="entry name" value="PROLIPOPROTEIN DIACYLGLYCERYL TRANSFERASE"/>
    <property type="match status" value="1"/>
</dbReference>
<gene>
    <name evidence="7" type="primary">lgt</name>
    <name evidence="8" type="ORF">FC66_GL000607</name>
</gene>
<feature type="transmembrane region" description="Helical" evidence="7">
    <location>
        <begin position="57"/>
        <end position="79"/>
    </location>
</feature>
<comment type="pathway">
    <text evidence="7">Protein modification; lipoprotein biosynthesis (diacylglyceryl transfer).</text>
</comment>
<evidence type="ECO:0000256" key="2">
    <source>
        <dbReference type="ARBA" id="ARBA00022475"/>
    </source>
</evidence>
<feature type="transmembrane region" description="Helical" evidence="7">
    <location>
        <begin position="27"/>
        <end position="45"/>
    </location>
</feature>